<protein>
    <recommendedName>
        <fullName evidence="4">Anti-sigma factor</fullName>
    </recommendedName>
</protein>
<comment type="caution">
    <text evidence="2">The sequence shown here is derived from an EMBL/GenBank/DDBJ whole genome shotgun (WGS) entry which is preliminary data.</text>
</comment>
<keyword evidence="1" id="KW-0812">Transmembrane</keyword>
<accession>A0A937KBJ7</accession>
<evidence type="ECO:0008006" key="4">
    <source>
        <dbReference type="Google" id="ProtNLM"/>
    </source>
</evidence>
<keyword evidence="3" id="KW-1185">Reference proteome</keyword>
<proteinExistence type="predicted"/>
<sequence length="175" mass="20074">MKDKLKESVDSRREDFDLFDADFDQMWSNVEQGLNKSRRNIWPFAGKIAATILLLVIVGWGFISLKFNDSSEGVALHEISPELAETEYYYSQQVAEKLSIIKASKAGVDKEVMDNLIALDSAYQDLKQDLKDNADNEEVVEAMITNYRLKLSILEQILKEIKQHDNREQNSEVNI</sequence>
<name>A0A937KBJ7_9BACT</name>
<dbReference type="Proteomes" id="UP000614216">
    <property type="component" value="Unassembled WGS sequence"/>
</dbReference>
<evidence type="ECO:0000256" key="1">
    <source>
        <dbReference type="SAM" id="Phobius"/>
    </source>
</evidence>
<gene>
    <name evidence="2" type="ORF">JMN32_07360</name>
</gene>
<reference evidence="2" key="1">
    <citation type="submission" date="2021-01" db="EMBL/GenBank/DDBJ databases">
        <title>Fulvivirga kasyanovii gen. nov., sp nov., a novel member of the phylum Bacteroidetes isolated from seawater in a mussel farm.</title>
        <authorList>
            <person name="Zhao L.-H."/>
            <person name="Wang Z.-J."/>
        </authorList>
    </citation>
    <scope>NUCLEOTIDE SEQUENCE</scope>
    <source>
        <strain evidence="2">29W222</strain>
    </source>
</reference>
<dbReference type="AlphaFoldDB" id="A0A937KBJ7"/>
<evidence type="ECO:0000313" key="3">
    <source>
        <dbReference type="Proteomes" id="UP000614216"/>
    </source>
</evidence>
<dbReference type="EMBL" id="JAEUGD010000023">
    <property type="protein sequence ID" value="MBL6446119.1"/>
    <property type="molecule type" value="Genomic_DNA"/>
</dbReference>
<organism evidence="2 3">
    <name type="scientific">Fulvivirga marina</name>
    <dbReference type="NCBI Taxonomy" id="2494733"/>
    <lineage>
        <taxon>Bacteria</taxon>
        <taxon>Pseudomonadati</taxon>
        <taxon>Bacteroidota</taxon>
        <taxon>Cytophagia</taxon>
        <taxon>Cytophagales</taxon>
        <taxon>Fulvivirgaceae</taxon>
        <taxon>Fulvivirga</taxon>
    </lineage>
</organism>
<dbReference type="RefSeq" id="WP_202855665.1">
    <property type="nucleotide sequence ID" value="NZ_JAEUGD010000023.1"/>
</dbReference>
<keyword evidence="1" id="KW-1133">Transmembrane helix</keyword>
<evidence type="ECO:0000313" key="2">
    <source>
        <dbReference type="EMBL" id="MBL6446119.1"/>
    </source>
</evidence>
<keyword evidence="1" id="KW-0472">Membrane</keyword>
<feature type="transmembrane region" description="Helical" evidence="1">
    <location>
        <begin position="44"/>
        <end position="63"/>
    </location>
</feature>